<protein>
    <recommendedName>
        <fullName evidence="1">Plasmid pRiA4b Orf3-like domain-containing protein</fullName>
    </recommendedName>
</protein>
<evidence type="ECO:0000313" key="3">
    <source>
        <dbReference type="Proteomes" id="UP000523000"/>
    </source>
</evidence>
<dbReference type="EMBL" id="JACHVS010000001">
    <property type="protein sequence ID" value="MBB2994666.1"/>
    <property type="molecule type" value="Genomic_DNA"/>
</dbReference>
<dbReference type="Gene3D" id="3.10.290.30">
    <property type="entry name" value="MM3350-like"/>
    <property type="match status" value="1"/>
</dbReference>
<dbReference type="InterPro" id="IPR012912">
    <property type="entry name" value="Plasmid_pRiA4b_Orf3-like"/>
</dbReference>
<dbReference type="PANTHER" id="PTHR41878">
    <property type="entry name" value="LEXA REPRESSOR-RELATED"/>
    <property type="match status" value="1"/>
</dbReference>
<proteinExistence type="predicted"/>
<dbReference type="RefSeq" id="WP_183510016.1">
    <property type="nucleotide sequence ID" value="NZ_BAABGK010000023.1"/>
</dbReference>
<accession>A0A839QKW1</accession>
<dbReference type="AlphaFoldDB" id="A0A839QKW1"/>
<dbReference type="SUPFAM" id="SSF159941">
    <property type="entry name" value="MM3350-like"/>
    <property type="match status" value="1"/>
</dbReference>
<organism evidence="2 3">
    <name type="scientific">Paeniglutamicibacter cryotolerans</name>
    <dbReference type="NCBI Taxonomy" id="670079"/>
    <lineage>
        <taxon>Bacteria</taxon>
        <taxon>Bacillati</taxon>
        <taxon>Actinomycetota</taxon>
        <taxon>Actinomycetes</taxon>
        <taxon>Micrococcales</taxon>
        <taxon>Micrococcaceae</taxon>
        <taxon>Paeniglutamicibacter</taxon>
    </lineage>
</organism>
<dbReference type="PANTHER" id="PTHR41878:SF1">
    <property type="entry name" value="TNPR PROTEIN"/>
    <property type="match status" value="1"/>
</dbReference>
<comment type="caution">
    <text evidence="2">The sequence shown here is derived from an EMBL/GenBank/DDBJ whole genome shotgun (WGS) entry which is preliminary data.</text>
</comment>
<keyword evidence="3" id="KW-1185">Reference proteome</keyword>
<reference evidence="2 3" key="1">
    <citation type="submission" date="2020-08" db="EMBL/GenBank/DDBJ databases">
        <title>Sequencing the genomes of 1000 actinobacteria strains.</title>
        <authorList>
            <person name="Klenk H.-P."/>
        </authorList>
    </citation>
    <scope>NUCLEOTIDE SEQUENCE [LARGE SCALE GENOMIC DNA]</scope>
    <source>
        <strain evidence="2 3">DSM 22826</strain>
    </source>
</reference>
<name>A0A839QKW1_9MICC</name>
<dbReference type="Pfam" id="PF07929">
    <property type="entry name" value="PRiA4_ORF3"/>
    <property type="match status" value="1"/>
</dbReference>
<evidence type="ECO:0000313" key="2">
    <source>
        <dbReference type="EMBL" id="MBB2994666.1"/>
    </source>
</evidence>
<feature type="domain" description="Plasmid pRiA4b Orf3-like" evidence="1">
    <location>
        <begin position="407"/>
        <end position="584"/>
    </location>
</feature>
<evidence type="ECO:0000259" key="1">
    <source>
        <dbReference type="Pfam" id="PF07929"/>
    </source>
</evidence>
<gene>
    <name evidence="2" type="ORF">E9229_000857</name>
</gene>
<dbReference type="Proteomes" id="UP000523000">
    <property type="component" value="Unassembled WGS sequence"/>
</dbReference>
<dbReference type="InterPro" id="IPR024047">
    <property type="entry name" value="MM3350-like_sf"/>
</dbReference>
<sequence length="612" mass="67253">MDLSSYVAMKAMSPMIKPFVEWFAAGFGPAHEAKAVLEEAAIVIGRYRDVSGSADVSTFTADATDVALDMVDALLGDDTEPVFSAFHLYIDFLLETGRWSGSNADYHQVHAMLCEDGIEDVPTPALLVPRIPLDEEIQAFEATPLVRHALSLLAWVGRGKAVTATGALRLADIEPAAASVGISAIGTRKRFDEMESLMPGVGEPDELTGSSPTYQVRTMREVPLLNPLWEAMQTSGMLETGVTKVAPARPLGAPGISDQEKLEAYRALLTCFLRIWAGEFETRQILGHELGMLVLSVLAAGASAAPAPVQMLQAMETPPGATAEENILGRAMAKAFNRELLFLMEQGLLTSDTHFRTPRHLNRCLVEGFPGFIEGEYEDAQFPDRDRGQGGNSEAVRPAWKEKPASIYQLKIMLHRSSPPIWRRVLVPSGIQLSELHEIIQSAFGWWDSHMHEFRVGGWNGPSYAPAEYDMSDFGERSRDESRTRLSEVMLAVGEKITYTYDFGDDWEHRIVLEKILEASAAATLPLCTGGRGLAPTDDSGGIWGWAEKVEASTDPEHPEHEETREWLGLSPDEILDPKYFDKNDVNEIFRARAGLLLGHDWLAGPISPPAK</sequence>